<dbReference type="GO" id="GO:0005694">
    <property type="term" value="C:chromosome"/>
    <property type="evidence" value="ECO:0007669"/>
    <property type="project" value="InterPro"/>
</dbReference>
<comment type="caution">
    <text evidence="12">The sequence shown here is derived from an EMBL/GenBank/DDBJ whole genome shotgun (WGS) entry which is preliminary data.</text>
</comment>
<dbReference type="PATRIC" id="fig|1120926.3.peg.2381"/>
<keyword evidence="8" id="KW-0963">Cytoplasm</keyword>
<reference evidence="12 13" key="1">
    <citation type="submission" date="2013-02" db="EMBL/GenBank/DDBJ databases">
        <title>The Genome Sequence of Acinetobacter gerneri CIP 107464.</title>
        <authorList>
            <consortium name="The Broad Institute Genome Sequencing Platform"/>
            <consortium name="The Broad Institute Genome Sequencing Center for Infectious Disease"/>
            <person name="Cerqueira G."/>
            <person name="Feldgarden M."/>
            <person name="Courvalin P."/>
            <person name="Perichon B."/>
            <person name="Grillot-Courvalin C."/>
            <person name="Clermont D."/>
            <person name="Rocha E."/>
            <person name="Yoon E.-J."/>
            <person name="Nemec A."/>
            <person name="Walker B."/>
            <person name="Young S.K."/>
            <person name="Zeng Q."/>
            <person name="Gargeya S."/>
            <person name="Fitzgerald M."/>
            <person name="Haas B."/>
            <person name="Abouelleil A."/>
            <person name="Alvarado L."/>
            <person name="Arachchi H.M."/>
            <person name="Berlin A.M."/>
            <person name="Chapman S.B."/>
            <person name="Dewar J."/>
            <person name="Goldberg J."/>
            <person name="Griggs A."/>
            <person name="Gujja S."/>
            <person name="Hansen M."/>
            <person name="Howarth C."/>
            <person name="Imamovic A."/>
            <person name="Larimer J."/>
            <person name="McCowan C."/>
            <person name="Murphy C."/>
            <person name="Neiman D."/>
            <person name="Pearson M."/>
            <person name="Priest M."/>
            <person name="Roberts A."/>
            <person name="Saif S."/>
            <person name="Shea T."/>
            <person name="Sisk P."/>
            <person name="Sykes S."/>
            <person name="Wortman J."/>
            <person name="Nusbaum C."/>
            <person name="Birren B."/>
        </authorList>
    </citation>
    <scope>NUCLEOTIDE SEQUENCE [LARGE SCALE GENOMIC DNA]</scope>
    <source>
        <strain evidence="12 13">CIP 107464</strain>
    </source>
</reference>
<feature type="short sequence motif" description="GyrA-box" evidence="8">
    <location>
        <begin position="563"/>
        <end position="569"/>
    </location>
</feature>
<dbReference type="NCBIfam" id="NF004043">
    <property type="entry name" value="PRK05560.1"/>
    <property type="match status" value="1"/>
</dbReference>
<evidence type="ECO:0000256" key="5">
    <source>
        <dbReference type="ARBA" id="ARBA00023029"/>
    </source>
</evidence>
<dbReference type="EMBL" id="APPN01000069">
    <property type="protein sequence ID" value="ENV33433.1"/>
    <property type="molecule type" value="Genomic_DNA"/>
</dbReference>
<comment type="function">
    <text evidence="8">A type II topoisomerase that negatively supercoils closed circular double-stranded (ds) DNA in an ATP-dependent manner to modulate DNA topology and maintain chromosomes in an underwound state. Negative supercoiling favors strand separation, and DNA replication, transcription, recombination and repair, all of which involve strand separation. Also able to catalyze the interconversion of other topological isomers of dsDNA rings, including catenanes and knotted rings. Type II topoisomerases break and join 2 DNA strands simultaneously in an ATP-dependent manner.</text>
</comment>
<comment type="miscellaneous">
    <text evidence="8">Few gyrases are as efficient as E.coli at forming negative supercoils. Not all organisms have 2 type II topoisomerases; in organisms with a single type II topoisomerase this enzyme also has to decatenate newly replicated chromosomes.</text>
</comment>
<comment type="subcellular location">
    <subcellularLocation>
        <location evidence="8">Cytoplasm</location>
    </subcellularLocation>
</comment>
<dbReference type="EC" id="5.6.2.2" evidence="8"/>
<dbReference type="SMART" id="SM00434">
    <property type="entry name" value="TOP4c"/>
    <property type="match status" value="1"/>
</dbReference>
<dbReference type="GO" id="GO:0005524">
    <property type="term" value="F:ATP binding"/>
    <property type="evidence" value="ECO:0007669"/>
    <property type="project" value="UniProtKB-UniRule"/>
</dbReference>
<dbReference type="FunFam" id="3.90.199.10:FF:000001">
    <property type="entry name" value="DNA gyrase subunit A"/>
    <property type="match status" value="1"/>
</dbReference>
<dbReference type="GO" id="GO:0006265">
    <property type="term" value="P:DNA topological change"/>
    <property type="evidence" value="ECO:0007669"/>
    <property type="project" value="UniProtKB-UniRule"/>
</dbReference>
<name>N8ZNU9_9GAMM</name>
<sequence length="992" mass="109988">MSVSETRPIAIEDELKHSYLDYAMSVIVSRALPDVRDGLKPVHRRVLFAMHELGNDYNKAYKKSARVVGDVIGKYHPHGDSAVYETIVRMAQDFSLRYQLVDGQGNFGSVDGDSAAAMRYTEVRMQKLTHEILADLEKDTVDWEDNYDGSERIPQVMPTRIPNLLINGAAGIAVGMATNMAPHNMTEVVNACLAYADNPHISIEGLMEYISGPDFPTGGIIYGKSGIVDAYRTGKGRLHIRGKYHFEEDEKSGRTTIVFTEIPYQVNKAKTIERIAELVKEKKLEGISELRDESDKEGMRIAIDLKRGENAEVIVNNLFLNTQLENSFSINMVCLDNGQPKLMNLKDIIAAFIRHRQEVVTRRTMFELRKARDRGHILEGLTVALANIDEIIETIKTSANPAEARERLQAGEWAAGGVSALLEKAGAISVRPDEIEGEDKNRPFGIDGNIYRLSPVQVAAILELRLHRLTGLEQDKLQAEYTEILGQIAELTAILNDFNLLMGVIKEELAVILQQYGDARRTEIVESRVDFCREDLIPEEQVVLTVSKTGYAKTQPLSDYAAQRRGGRGKSATSMKEDDYIQHLIVTSNHATVLCFTNVGKVYRLKVFEVPQASRGAKGRPMVNLLPLEADETITAILPVIDAPKKFTERLADFKAFVKANKAHLQENEVINAHYAELEAAFAEVADDADELSISLRKQLKELGIELSTTDLEDEIIAEFATQAESVRKNFYVFMATAAGTVKRVELEQFSNVRSNGLRAIELKEEDTLIGVAITDGEQQIMLFSNEGKAIRFSETDARAMGRTAKGVRGMRVSLAAQADEETDNENDSDDEDSSDSNIVSRIVSLVVVPETGEVLCACANGYGKRTPVEDFPTKKRGGKGVIAIKTSERNGELIGAVSIDEFKELMLISDGGTLVRTRASEVATTGRNAQGVRLIRLGDNEKLVGVEVIDAVEEDEEIIEESLIDTEQLVDEQTIVDETENESDLRESDEE</sequence>
<evidence type="ECO:0000256" key="2">
    <source>
        <dbReference type="ARBA" id="ARBA00008263"/>
    </source>
</evidence>
<dbReference type="AlphaFoldDB" id="N8ZNU9"/>
<dbReference type="InterPro" id="IPR035516">
    <property type="entry name" value="Gyrase/topoIV_suA_C"/>
</dbReference>
<dbReference type="Gene3D" id="1.10.268.10">
    <property type="entry name" value="Topoisomerase, domain 3"/>
    <property type="match status" value="1"/>
</dbReference>
<accession>N8ZNU9</accession>
<dbReference type="SUPFAM" id="SSF101904">
    <property type="entry name" value="GyrA/ParC C-terminal domain-like"/>
    <property type="match status" value="2"/>
</dbReference>
<comment type="subunit">
    <text evidence="8">Heterotetramer, composed of two GyrA and two GyrB chains. In the heterotetramer, GyrA contains the active site tyrosine that forms a transient covalent intermediate with DNA, while GyrB binds cofactors and catalyzes ATP hydrolysis.</text>
</comment>
<evidence type="ECO:0000256" key="6">
    <source>
        <dbReference type="ARBA" id="ARBA00023125"/>
    </source>
</evidence>
<evidence type="ECO:0000256" key="1">
    <source>
        <dbReference type="ARBA" id="ARBA00000185"/>
    </source>
</evidence>
<keyword evidence="7 8" id="KW-0413">Isomerase</keyword>
<dbReference type="InterPro" id="IPR005743">
    <property type="entry name" value="GyrA"/>
</dbReference>
<dbReference type="Pfam" id="PF03989">
    <property type="entry name" value="DNA_gyraseA_C"/>
    <property type="match status" value="6"/>
</dbReference>
<evidence type="ECO:0000313" key="12">
    <source>
        <dbReference type="EMBL" id="ENV33433.1"/>
    </source>
</evidence>
<evidence type="ECO:0000313" key="13">
    <source>
        <dbReference type="Proteomes" id="UP000013117"/>
    </source>
</evidence>
<evidence type="ECO:0000256" key="9">
    <source>
        <dbReference type="PROSITE-ProRule" id="PRU01384"/>
    </source>
</evidence>
<evidence type="ECO:0000256" key="4">
    <source>
        <dbReference type="ARBA" id="ARBA00022840"/>
    </source>
</evidence>
<dbReference type="Gene3D" id="3.30.1360.40">
    <property type="match status" value="1"/>
</dbReference>
<dbReference type="CDD" id="cd00187">
    <property type="entry name" value="TOP4c"/>
    <property type="match status" value="1"/>
</dbReference>
<comment type="similarity">
    <text evidence="2 8">Belongs to the type II topoisomerase GyrA/ParC subunit family.</text>
</comment>
<dbReference type="Gene3D" id="2.120.10.90">
    <property type="entry name" value="DNA gyrase/topoisomerase IV, subunit A, C-terminal"/>
    <property type="match status" value="1"/>
</dbReference>
<dbReference type="InterPro" id="IPR013757">
    <property type="entry name" value="Topo_IIA_A_a_sf"/>
</dbReference>
<dbReference type="NCBIfam" id="TIGR01063">
    <property type="entry name" value="gyrA"/>
    <property type="match status" value="1"/>
</dbReference>
<dbReference type="GO" id="GO:0005737">
    <property type="term" value="C:cytoplasm"/>
    <property type="evidence" value="ECO:0007669"/>
    <property type="project" value="UniProtKB-SubCell"/>
</dbReference>
<feature type="region of interest" description="Disordered" evidence="10">
    <location>
        <begin position="971"/>
        <end position="992"/>
    </location>
</feature>
<keyword evidence="6 8" id="KW-0238">DNA-binding</keyword>
<dbReference type="eggNOG" id="COG0188">
    <property type="taxonomic scope" value="Bacteria"/>
</dbReference>
<dbReference type="Gene3D" id="3.90.199.10">
    <property type="entry name" value="Topoisomerase II, domain 5"/>
    <property type="match status" value="1"/>
</dbReference>
<keyword evidence="13" id="KW-1185">Reference proteome</keyword>
<dbReference type="GO" id="GO:0006261">
    <property type="term" value="P:DNA-templated DNA replication"/>
    <property type="evidence" value="ECO:0007669"/>
    <property type="project" value="UniProtKB-UniRule"/>
</dbReference>
<evidence type="ECO:0000256" key="3">
    <source>
        <dbReference type="ARBA" id="ARBA00022741"/>
    </source>
</evidence>
<evidence type="ECO:0000256" key="7">
    <source>
        <dbReference type="ARBA" id="ARBA00023235"/>
    </source>
</evidence>
<protein>
    <recommendedName>
        <fullName evidence="8">DNA gyrase subunit A</fullName>
        <ecNumber evidence="8">5.6.2.2</ecNumber>
    </recommendedName>
</protein>
<dbReference type="PROSITE" id="PS52040">
    <property type="entry name" value="TOPO_IIA"/>
    <property type="match status" value="1"/>
</dbReference>
<dbReference type="InterPro" id="IPR013758">
    <property type="entry name" value="Topo_IIA_A/C_ab"/>
</dbReference>
<dbReference type="InterPro" id="IPR013760">
    <property type="entry name" value="Topo_IIA-like_dom_sf"/>
</dbReference>
<dbReference type="PANTHER" id="PTHR43493:SF5">
    <property type="entry name" value="DNA GYRASE SUBUNIT A, CHLOROPLASTIC_MITOCHONDRIAL"/>
    <property type="match status" value="1"/>
</dbReference>
<evidence type="ECO:0000256" key="10">
    <source>
        <dbReference type="SAM" id="MobiDB-lite"/>
    </source>
</evidence>
<feature type="active site" description="O-(5'-phospho-DNA)-tyrosine intermediate" evidence="8 9">
    <location>
        <position position="120"/>
    </location>
</feature>
<keyword evidence="4 8" id="KW-0067">ATP-binding</keyword>
<dbReference type="Proteomes" id="UP000013117">
    <property type="component" value="Unassembled WGS sequence"/>
</dbReference>
<gene>
    <name evidence="8" type="primary">gyrA</name>
    <name evidence="12" type="ORF">F960_02466</name>
</gene>
<dbReference type="STRING" id="202952.GCA_000747725_04008"/>
<dbReference type="HOGENOM" id="CLU_002977_6_1_6"/>
<dbReference type="GeneID" id="84209788"/>
<dbReference type="GO" id="GO:0034335">
    <property type="term" value="F:DNA negative supercoiling activity"/>
    <property type="evidence" value="ECO:0007669"/>
    <property type="project" value="UniProtKB-ARBA"/>
</dbReference>
<dbReference type="HAMAP" id="MF_01897">
    <property type="entry name" value="GyrA"/>
    <property type="match status" value="1"/>
</dbReference>
<feature type="domain" description="Topo IIA-type catalytic" evidence="11">
    <location>
        <begin position="32"/>
        <end position="536"/>
    </location>
</feature>
<dbReference type="PANTHER" id="PTHR43493">
    <property type="entry name" value="DNA GYRASE/TOPOISOMERASE SUBUNIT A"/>
    <property type="match status" value="1"/>
</dbReference>
<dbReference type="GO" id="GO:0009330">
    <property type="term" value="C:DNA topoisomerase type II (double strand cut, ATP-hydrolyzing) complex"/>
    <property type="evidence" value="ECO:0007669"/>
    <property type="project" value="TreeGrafter"/>
</dbReference>
<dbReference type="FunFam" id="3.30.1360.40:FF:000002">
    <property type="entry name" value="DNA gyrase subunit A"/>
    <property type="match status" value="1"/>
</dbReference>
<keyword evidence="5 8" id="KW-0799">Topoisomerase</keyword>
<dbReference type="RefSeq" id="WP_004864004.1">
    <property type="nucleotide sequence ID" value="NZ_ASYY01000001.1"/>
</dbReference>
<dbReference type="NCBIfam" id="NF004044">
    <property type="entry name" value="PRK05561.1"/>
    <property type="match status" value="1"/>
</dbReference>
<evidence type="ECO:0000256" key="8">
    <source>
        <dbReference type="HAMAP-Rule" id="MF_01897"/>
    </source>
</evidence>
<keyword evidence="3 8" id="KW-0547">Nucleotide-binding</keyword>
<dbReference type="InterPro" id="IPR002205">
    <property type="entry name" value="Topo_IIA_dom_A"/>
</dbReference>
<proteinExistence type="inferred from homology"/>
<dbReference type="SUPFAM" id="SSF56719">
    <property type="entry name" value="Type II DNA topoisomerase"/>
    <property type="match status" value="1"/>
</dbReference>
<dbReference type="InterPro" id="IPR006691">
    <property type="entry name" value="GyrA/parC_rep"/>
</dbReference>
<dbReference type="Pfam" id="PF00521">
    <property type="entry name" value="DNA_topoisoIV"/>
    <property type="match status" value="1"/>
</dbReference>
<dbReference type="InterPro" id="IPR050220">
    <property type="entry name" value="Type_II_DNA_Topoisomerases"/>
</dbReference>
<feature type="compositionally biased region" description="Acidic residues" evidence="10">
    <location>
        <begin position="819"/>
        <end position="835"/>
    </location>
</feature>
<organism evidence="12 13">
    <name type="scientific">Acinetobacter gerneri DSM 14967 = CIP 107464 = MTCC 9824</name>
    <dbReference type="NCBI Taxonomy" id="1120926"/>
    <lineage>
        <taxon>Bacteria</taxon>
        <taxon>Pseudomonadati</taxon>
        <taxon>Pseudomonadota</taxon>
        <taxon>Gammaproteobacteria</taxon>
        <taxon>Moraxellales</taxon>
        <taxon>Moraxellaceae</taxon>
        <taxon>Acinetobacter</taxon>
    </lineage>
</organism>
<evidence type="ECO:0000259" key="11">
    <source>
        <dbReference type="PROSITE" id="PS52040"/>
    </source>
</evidence>
<dbReference type="OrthoDB" id="9806486at2"/>
<dbReference type="GO" id="GO:0003677">
    <property type="term" value="F:DNA binding"/>
    <property type="evidence" value="ECO:0007669"/>
    <property type="project" value="UniProtKB-UniRule"/>
</dbReference>
<comment type="catalytic activity">
    <reaction evidence="1 8 9">
        <text>ATP-dependent breakage, passage and rejoining of double-stranded DNA.</text>
        <dbReference type="EC" id="5.6.2.2"/>
    </reaction>
</comment>
<feature type="region of interest" description="Disordered" evidence="10">
    <location>
        <begin position="817"/>
        <end position="837"/>
    </location>
</feature>